<dbReference type="Gene3D" id="2.60.210.10">
    <property type="entry name" value="Apoptosis, Tumor Necrosis Factor Receptor Associated Protein 2, Chain A"/>
    <property type="match status" value="1"/>
</dbReference>
<dbReference type="InterPro" id="IPR008974">
    <property type="entry name" value="TRAF-like"/>
</dbReference>
<dbReference type="Gene3D" id="3.30.750.210">
    <property type="match status" value="1"/>
</dbReference>
<name>A0A023GAY0_AMBTT</name>
<feature type="non-terminal residue" evidence="1">
    <location>
        <position position="1"/>
    </location>
</feature>
<proteinExistence type="evidence at transcript level"/>
<dbReference type="AlphaFoldDB" id="A0A023GAY0"/>
<evidence type="ECO:0008006" key="2">
    <source>
        <dbReference type="Google" id="ProtNLM"/>
    </source>
</evidence>
<organism evidence="1">
    <name type="scientific">Amblyomma triste</name>
    <name type="common">Neotropical tick</name>
    <dbReference type="NCBI Taxonomy" id="251400"/>
    <lineage>
        <taxon>Eukaryota</taxon>
        <taxon>Metazoa</taxon>
        <taxon>Ecdysozoa</taxon>
        <taxon>Arthropoda</taxon>
        <taxon>Chelicerata</taxon>
        <taxon>Arachnida</taxon>
        <taxon>Acari</taxon>
        <taxon>Parasitiformes</taxon>
        <taxon>Ixodida</taxon>
        <taxon>Ixodoidea</taxon>
        <taxon>Ixodidae</taxon>
        <taxon>Amblyomminae</taxon>
        <taxon>Amblyomma</taxon>
    </lineage>
</organism>
<sequence length="304" mass="34455">EKKLMKLKECSRELAEVMRTTQEYFSNGSREIQASTQHMKEYLTNSETQNTNASNESLEDLTEAVRQIRGSLAGSIRDILVSNEHIKEALMERMEGIENICGTVKASSSALKTEFIAATKENSENLARVLNAFEDATVELKENCRKTYECARKVNWLAEIHVENSVFFVEEVEQHRICAVDTGVAYYFHEPVYIAGYCISPGVTFMKAGRSVTVHVAFILCKGYRDEPARLPAGSKIRLSFIHPQNNSIREMVAKLSSFPYAQRPVRTSNGGLWFTDSSSRLEVLVRDGYLHGDRLRVKWELLV</sequence>
<dbReference type="EMBL" id="GBBM01005355">
    <property type="protein sequence ID" value="JAC30063.1"/>
    <property type="molecule type" value="mRNA"/>
</dbReference>
<evidence type="ECO:0000313" key="1">
    <source>
        <dbReference type="EMBL" id="JAC30063.1"/>
    </source>
</evidence>
<accession>A0A023GAY0</accession>
<protein>
    <recommendedName>
        <fullName evidence="2">Tumor necrosis factor receptor</fullName>
    </recommendedName>
</protein>
<reference evidence="1" key="1">
    <citation type="submission" date="2014-03" db="EMBL/GenBank/DDBJ databases">
        <title>The sialotranscriptome of Amblyomma triste, Amblyomma parvum and Amblyomma cajennense ticks, uncovered by 454-based RNA-seq.</title>
        <authorList>
            <person name="Garcia G.R."/>
            <person name="Gardinassi L.G."/>
            <person name="Ribeiro J.M."/>
            <person name="Anatriello E."/>
            <person name="Ferreira B.R."/>
            <person name="Moreira H.N."/>
            <person name="Mafra C."/>
            <person name="Olegario M.M."/>
            <person name="Szabo P.J."/>
            <person name="Miranda-Santos I.K."/>
            <person name="Maruyama S.R."/>
        </authorList>
    </citation>
    <scope>NUCLEOTIDE SEQUENCE</scope>
    <source>
        <strain evidence="1">Mato Grasso do Sul</strain>
        <tissue evidence="1">Salivary glands</tissue>
    </source>
</reference>